<dbReference type="SMART" id="SM00670">
    <property type="entry name" value="PINc"/>
    <property type="match status" value="1"/>
</dbReference>
<name>A0ABY0FNE7_9BACT</name>
<keyword evidence="3" id="KW-1185">Reference proteome</keyword>
<dbReference type="RefSeq" id="WP_129735397.1">
    <property type="nucleotide sequence ID" value="NZ_PRLM01000006.1"/>
</dbReference>
<reference evidence="2 3" key="1">
    <citation type="journal article" date="2018" name="bioRxiv">
        <title>Evidence of independent acquisition and adaption of ultra-small bacteria to human hosts across the highly diverse yet reduced genomes of the phylum Saccharibacteria.</title>
        <authorList>
            <person name="McLean J.S."/>
            <person name="Bor B."/>
            <person name="To T.T."/>
            <person name="Liu Q."/>
            <person name="Kearns K.A."/>
            <person name="Solden L.M."/>
            <person name="Wrighton K.C."/>
            <person name="He X."/>
            <person name="Shi W."/>
        </authorList>
    </citation>
    <scope>NUCLEOTIDE SEQUENCE [LARGE SCALE GENOMIC DNA]</scope>
    <source>
        <strain evidence="2 3">TM7_G3_2_Rum_HOT_351B</strain>
    </source>
</reference>
<dbReference type="GO" id="GO:0016787">
    <property type="term" value="F:hydrolase activity"/>
    <property type="evidence" value="ECO:0007669"/>
    <property type="project" value="UniProtKB-KW"/>
</dbReference>
<dbReference type="EMBL" id="PRLM01000006">
    <property type="protein sequence ID" value="RYC74537.1"/>
    <property type="molecule type" value="Genomic_DNA"/>
</dbReference>
<accession>A0ABY0FNE7</accession>
<evidence type="ECO:0000313" key="2">
    <source>
        <dbReference type="EMBL" id="RYC74537.1"/>
    </source>
</evidence>
<dbReference type="Pfam" id="PF01938">
    <property type="entry name" value="TRAM"/>
    <property type="match status" value="1"/>
</dbReference>
<dbReference type="Gene3D" id="3.40.50.1010">
    <property type="entry name" value="5'-nuclease"/>
    <property type="match status" value="1"/>
</dbReference>
<dbReference type="PROSITE" id="PS50926">
    <property type="entry name" value="TRAM"/>
    <property type="match status" value="1"/>
</dbReference>
<sequence length="227" mass="25261">MELFTLVVILAVFAETSFLTFGKRKPTRSGRRRIYVDTSVLIDGRILNIARTGFIDGDLIILKSVLLELQLLADGKDSEKRSRARAGLEVAAELERVINVNTVILDEKAKHKKVDEELLRLAKENRGAVLTLDYNLIKVAEAEKIPTLNINDLALAVRSEFLPGEKIKLKILEKGSNRGQGLGYLDDGTMVVVDRAANKIGKELTVEFVKFHETSSGKMIFAKVAKR</sequence>
<comment type="caution">
    <text evidence="2">The sequence shown here is derived from an EMBL/GenBank/DDBJ whole genome shotgun (WGS) entry which is preliminary data.</text>
</comment>
<dbReference type="InterPro" id="IPR029060">
    <property type="entry name" value="PIN-like_dom_sf"/>
</dbReference>
<organism evidence="2 3">
    <name type="scientific">Candidatus Nanosyncoccus alces</name>
    <dbReference type="NCBI Taxonomy" id="2171997"/>
    <lineage>
        <taxon>Bacteria</taxon>
        <taxon>Candidatus Saccharimonadota</taxon>
        <taxon>Candidatus Nanosyncoccalia</taxon>
        <taxon>Candidatus Nanosyncoccales</taxon>
        <taxon>Candidatus Nanosyncoccaceae</taxon>
        <taxon>Candidatus Nanosyncoccus</taxon>
    </lineage>
</organism>
<reference evidence="2 3" key="2">
    <citation type="journal article" date="2020" name="Cell Rep.">
        <title>Acquisition and Adaptation of Ultra-small Parasitic Reduced Genome Bacteria to Mammalian Hosts.</title>
        <authorList>
            <person name="McLean J.S."/>
            <person name="Bor B."/>
            <person name="Kerns K.A."/>
            <person name="Liu Q."/>
            <person name="To T.T."/>
            <person name="Solden L."/>
            <person name="Hendrickson E.L."/>
            <person name="Wrighton K."/>
            <person name="Shi W."/>
            <person name="He X."/>
        </authorList>
    </citation>
    <scope>NUCLEOTIDE SEQUENCE [LARGE SCALE GENOMIC DNA]</scope>
    <source>
        <strain evidence="2 3">TM7_G3_2_Rum_HOT_351B</strain>
    </source>
</reference>
<proteinExistence type="predicted"/>
<gene>
    <name evidence="2" type="primary">yacL</name>
    <name evidence="2" type="ORF">G3RUM_00694</name>
</gene>
<protein>
    <submittedName>
        <fullName evidence="2">PIN and TRAM-domain containing protein YacL</fullName>
        <ecNumber evidence="2">3.1.-.-</ecNumber>
    </submittedName>
</protein>
<evidence type="ECO:0000259" key="1">
    <source>
        <dbReference type="PROSITE" id="PS50926"/>
    </source>
</evidence>
<dbReference type="InterPro" id="IPR002792">
    <property type="entry name" value="TRAM_dom"/>
</dbReference>
<dbReference type="SUPFAM" id="SSF88723">
    <property type="entry name" value="PIN domain-like"/>
    <property type="match status" value="1"/>
</dbReference>
<evidence type="ECO:0000313" key="3">
    <source>
        <dbReference type="Proteomes" id="UP001191019"/>
    </source>
</evidence>
<dbReference type="InterPro" id="IPR002716">
    <property type="entry name" value="PIN_dom"/>
</dbReference>
<keyword evidence="2" id="KW-0378">Hydrolase</keyword>
<feature type="domain" description="TRAM" evidence="1">
    <location>
        <begin position="160"/>
        <end position="227"/>
    </location>
</feature>
<dbReference type="Proteomes" id="UP001191019">
    <property type="component" value="Unassembled WGS sequence"/>
</dbReference>
<dbReference type="CDD" id="cd09877">
    <property type="entry name" value="PIN_YacL-like"/>
    <property type="match status" value="1"/>
</dbReference>
<dbReference type="EC" id="3.1.-.-" evidence="2"/>